<evidence type="ECO:0000256" key="3">
    <source>
        <dbReference type="ARBA" id="ARBA00023163"/>
    </source>
</evidence>
<feature type="domain" description="HTH tetR-type" evidence="6">
    <location>
        <begin position="23"/>
        <end position="83"/>
    </location>
</feature>
<proteinExistence type="predicted"/>
<feature type="DNA-binding region" description="H-T-H motif" evidence="4">
    <location>
        <begin position="46"/>
        <end position="65"/>
    </location>
</feature>
<keyword evidence="2 4" id="KW-0238">DNA-binding</keyword>
<dbReference type="SUPFAM" id="SSF46689">
    <property type="entry name" value="Homeodomain-like"/>
    <property type="match status" value="1"/>
</dbReference>
<keyword evidence="3" id="KW-0804">Transcription</keyword>
<dbReference type="InterPro" id="IPR050109">
    <property type="entry name" value="HTH-type_TetR-like_transc_reg"/>
</dbReference>
<evidence type="ECO:0000313" key="7">
    <source>
        <dbReference type="EMBL" id="WUV48897.1"/>
    </source>
</evidence>
<name>A0ABZ1Z020_9NOCA</name>
<dbReference type="Gene3D" id="1.10.357.10">
    <property type="entry name" value="Tetracycline Repressor, domain 2"/>
    <property type="match status" value="1"/>
</dbReference>
<dbReference type="InterPro" id="IPR001647">
    <property type="entry name" value="HTH_TetR"/>
</dbReference>
<evidence type="ECO:0000256" key="2">
    <source>
        <dbReference type="ARBA" id="ARBA00023125"/>
    </source>
</evidence>
<evidence type="ECO:0000256" key="1">
    <source>
        <dbReference type="ARBA" id="ARBA00023015"/>
    </source>
</evidence>
<dbReference type="InterPro" id="IPR036271">
    <property type="entry name" value="Tet_transcr_reg_TetR-rel_C_sf"/>
</dbReference>
<dbReference type="SUPFAM" id="SSF48498">
    <property type="entry name" value="Tetracyclin repressor-like, C-terminal domain"/>
    <property type="match status" value="1"/>
</dbReference>
<protein>
    <submittedName>
        <fullName evidence="7">TetR/AcrR family transcriptional regulator</fullName>
    </submittedName>
</protein>
<dbReference type="PANTHER" id="PTHR30055">
    <property type="entry name" value="HTH-TYPE TRANSCRIPTIONAL REGULATOR RUTR"/>
    <property type="match status" value="1"/>
</dbReference>
<evidence type="ECO:0000256" key="4">
    <source>
        <dbReference type="PROSITE-ProRule" id="PRU00335"/>
    </source>
</evidence>
<accession>A0ABZ1Z020</accession>
<sequence>MTNSAKSPALVWSKERRTPRRQAPGVEQIVRTAIGLADGEGPDAVSMRRIATELESGTASLYRYVASRDDLLDLMIDAVRGEVAPPELIGDWRADLTAVATHLRDTMIRHPWLASELTGRPTLGANSLRLHDTSLSAATELTSDITDAAAIVDTVHAYVFGVTAAQLAEEQAQRRTGLTEDQWRETVAPYIREVIESNEYPNFARRVRDAADTDADQRFEFGLGCVLDGIAARVHHRY</sequence>
<dbReference type="EMBL" id="CP109441">
    <property type="protein sequence ID" value="WUV48897.1"/>
    <property type="molecule type" value="Genomic_DNA"/>
</dbReference>
<evidence type="ECO:0000259" key="6">
    <source>
        <dbReference type="PROSITE" id="PS50977"/>
    </source>
</evidence>
<reference evidence="7" key="1">
    <citation type="submission" date="2022-10" db="EMBL/GenBank/DDBJ databases">
        <title>The complete genomes of actinobacterial strains from the NBC collection.</title>
        <authorList>
            <person name="Joergensen T.S."/>
            <person name="Alvarez Arevalo M."/>
            <person name="Sterndorff E.B."/>
            <person name="Faurdal D."/>
            <person name="Vuksanovic O."/>
            <person name="Mourched A.-S."/>
            <person name="Charusanti P."/>
            <person name="Shaw S."/>
            <person name="Blin K."/>
            <person name="Weber T."/>
        </authorList>
    </citation>
    <scope>NUCLEOTIDE SEQUENCE</scope>
    <source>
        <strain evidence="7">NBC_01482</strain>
    </source>
</reference>
<evidence type="ECO:0000313" key="8">
    <source>
        <dbReference type="Proteomes" id="UP001432062"/>
    </source>
</evidence>
<dbReference type="RefSeq" id="WP_329413337.1">
    <property type="nucleotide sequence ID" value="NZ_CP109441.1"/>
</dbReference>
<dbReference type="Gene3D" id="1.10.10.60">
    <property type="entry name" value="Homeodomain-like"/>
    <property type="match status" value="1"/>
</dbReference>
<dbReference type="InterPro" id="IPR009057">
    <property type="entry name" value="Homeodomain-like_sf"/>
</dbReference>
<gene>
    <name evidence="7" type="ORF">OG563_12290</name>
</gene>
<organism evidence="7 8">
    <name type="scientific">Nocardia vinacea</name>
    <dbReference type="NCBI Taxonomy" id="96468"/>
    <lineage>
        <taxon>Bacteria</taxon>
        <taxon>Bacillati</taxon>
        <taxon>Actinomycetota</taxon>
        <taxon>Actinomycetes</taxon>
        <taxon>Mycobacteriales</taxon>
        <taxon>Nocardiaceae</taxon>
        <taxon>Nocardia</taxon>
    </lineage>
</organism>
<feature type="region of interest" description="Disordered" evidence="5">
    <location>
        <begin position="1"/>
        <end position="23"/>
    </location>
</feature>
<keyword evidence="8" id="KW-1185">Reference proteome</keyword>
<dbReference type="Proteomes" id="UP001432062">
    <property type="component" value="Chromosome"/>
</dbReference>
<dbReference type="InterPro" id="IPR004111">
    <property type="entry name" value="Repressor_TetR_C"/>
</dbReference>
<dbReference type="PROSITE" id="PS50977">
    <property type="entry name" value="HTH_TETR_2"/>
    <property type="match status" value="1"/>
</dbReference>
<evidence type="ECO:0000256" key="5">
    <source>
        <dbReference type="SAM" id="MobiDB-lite"/>
    </source>
</evidence>
<dbReference type="Pfam" id="PF02909">
    <property type="entry name" value="TetR_C_1"/>
    <property type="match status" value="1"/>
</dbReference>
<dbReference type="Pfam" id="PF00440">
    <property type="entry name" value="TetR_N"/>
    <property type="match status" value="1"/>
</dbReference>
<keyword evidence="1" id="KW-0805">Transcription regulation</keyword>
<dbReference type="PANTHER" id="PTHR30055:SF151">
    <property type="entry name" value="TRANSCRIPTIONAL REGULATORY PROTEIN"/>
    <property type="match status" value="1"/>
</dbReference>